<dbReference type="GO" id="GO:0005524">
    <property type="term" value="F:ATP binding"/>
    <property type="evidence" value="ECO:0007669"/>
    <property type="project" value="UniProtKB-KW"/>
</dbReference>
<dbReference type="GO" id="GO:0022857">
    <property type="term" value="F:transmembrane transporter activity"/>
    <property type="evidence" value="ECO:0007669"/>
    <property type="project" value="TreeGrafter"/>
</dbReference>
<dbReference type="GO" id="GO:0005886">
    <property type="term" value="C:plasma membrane"/>
    <property type="evidence" value="ECO:0007669"/>
    <property type="project" value="TreeGrafter"/>
</dbReference>
<evidence type="ECO:0000256" key="4">
    <source>
        <dbReference type="SAM" id="MobiDB-lite"/>
    </source>
</evidence>
<evidence type="ECO:0000256" key="1">
    <source>
        <dbReference type="ARBA" id="ARBA00022448"/>
    </source>
</evidence>
<proteinExistence type="predicted"/>
<reference evidence="6 7" key="1">
    <citation type="submission" date="2018-11" db="EMBL/GenBank/DDBJ databases">
        <title>Sequencing the genomes of 1000 actinobacteria strains.</title>
        <authorList>
            <person name="Klenk H.-P."/>
        </authorList>
    </citation>
    <scope>NUCLEOTIDE SEQUENCE [LARGE SCALE GENOMIC DNA]</scope>
    <source>
        <strain evidence="6 7">DSM 9580</strain>
    </source>
</reference>
<dbReference type="PANTHER" id="PTHR24220:SF685">
    <property type="entry name" value="ABC TRANSPORTER RELATED"/>
    <property type="match status" value="1"/>
</dbReference>
<keyword evidence="7" id="KW-1185">Reference proteome</keyword>
<dbReference type="SMART" id="SM00382">
    <property type="entry name" value="AAA"/>
    <property type="match status" value="1"/>
</dbReference>
<dbReference type="PROSITE" id="PS00211">
    <property type="entry name" value="ABC_TRANSPORTER_1"/>
    <property type="match status" value="1"/>
</dbReference>
<keyword evidence="1" id="KW-0813">Transport</keyword>
<dbReference type="Proteomes" id="UP000275456">
    <property type="component" value="Unassembled WGS sequence"/>
</dbReference>
<name>A0A3N2AVZ2_9MICO</name>
<feature type="region of interest" description="Disordered" evidence="4">
    <location>
        <begin position="253"/>
        <end position="273"/>
    </location>
</feature>
<dbReference type="PANTHER" id="PTHR24220">
    <property type="entry name" value="IMPORT ATP-BINDING PROTEIN"/>
    <property type="match status" value="1"/>
</dbReference>
<feature type="domain" description="ABC transporter" evidence="5">
    <location>
        <begin position="6"/>
        <end position="242"/>
    </location>
</feature>
<protein>
    <submittedName>
        <fullName evidence="6">Putative ABC transport system ATP-binding protein</fullName>
    </submittedName>
</protein>
<evidence type="ECO:0000259" key="5">
    <source>
        <dbReference type="PROSITE" id="PS50893"/>
    </source>
</evidence>
<accession>A0A3N2AVZ2</accession>
<organism evidence="6 7">
    <name type="scientific">Agrococcus jenensis</name>
    <dbReference type="NCBI Taxonomy" id="46353"/>
    <lineage>
        <taxon>Bacteria</taxon>
        <taxon>Bacillati</taxon>
        <taxon>Actinomycetota</taxon>
        <taxon>Actinomycetes</taxon>
        <taxon>Micrococcales</taxon>
        <taxon>Microbacteriaceae</taxon>
        <taxon>Agrococcus</taxon>
    </lineage>
</organism>
<sequence>MHQHALRLRTVTKRFGLGDASVTALDHLDLEIAPGTLTAVMGQSGSGKSTLLHLAAGLDAPTSGDVVIGGTSVVGLDDDALTALRRREVGVVFQSFNLVPSLTALENVQLPALLAGHEPEHDRIRTLLDDLGIAGLAARRPHELSGGQQQRFAIARALAHRPAIVLADEPTGALDSATSLEVQEILVAQAAAGQAIVVVTHDPAVAARAERVVLLRDGRIDDDLPATDAATIAQRMLRRVDAMDPIPAAGPRITGPAAAIGSAGDRAIDGGSR</sequence>
<evidence type="ECO:0000313" key="6">
    <source>
        <dbReference type="EMBL" id="ROR67206.1"/>
    </source>
</evidence>
<evidence type="ECO:0000256" key="3">
    <source>
        <dbReference type="ARBA" id="ARBA00022840"/>
    </source>
</evidence>
<keyword evidence="3 6" id="KW-0067">ATP-binding</keyword>
<evidence type="ECO:0000313" key="7">
    <source>
        <dbReference type="Proteomes" id="UP000275456"/>
    </source>
</evidence>
<dbReference type="GO" id="GO:0016887">
    <property type="term" value="F:ATP hydrolysis activity"/>
    <property type="evidence" value="ECO:0007669"/>
    <property type="project" value="InterPro"/>
</dbReference>
<dbReference type="InterPro" id="IPR017911">
    <property type="entry name" value="MacB-like_ATP-bd"/>
</dbReference>
<dbReference type="InterPro" id="IPR017871">
    <property type="entry name" value="ABC_transporter-like_CS"/>
</dbReference>
<dbReference type="InterPro" id="IPR015854">
    <property type="entry name" value="ABC_transpr_LolD-like"/>
</dbReference>
<dbReference type="PROSITE" id="PS50893">
    <property type="entry name" value="ABC_TRANSPORTER_2"/>
    <property type="match status" value="1"/>
</dbReference>
<dbReference type="Gene3D" id="3.40.50.300">
    <property type="entry name" value="P-loop containing nucleotide triphosphate hydrolases"/>
    <property type="match status" value="1"/>
</dbReference>
<dbReference type="InterPro" id="IPR003439">
    <property type="entry name" value="ABC_transporter-like_ATP-bd"/>
</dbReference>
<dbReference type="FunFam" id="3.40.50.300:FF:000032">
    <property type="entry name" value="Export ABC transporter ATP-binding protein"/>
    <property type="match status" value="1"/>
</dbReference>
<keyword evidence="2" id="KW-0547">Nucleotide-binding</keyword>
<evidence type="ECO:0000256" key="2">
    <source>
        <dbReference type="ARBA" id="ARBA00022741"/>
    </source>
</evidence>
<comment type="caution">
    <text evidence="6">The sequence shown here is derived from an EMBL/GenBank/DDBJ whole genome shotgun (WGS) entry which is preliminary data.</text>
</comment>
<dbReference type="AlphaFoldDB" id="A0A3N2AVZ2"/>
<dbReference type="SUPFAM" id="SSF52540">
    <property type="entry name" value="P-loop containing nucleoside triphosphate hydrolases"/>
    <property type="match status" value="1"/>
</dbReference>
<dbReference type="CDD" id="cd03255">
    <property type="entry name" value="ABC_MJ0796_LolCDE_FtsE"/>
    <property type="match status" value="1"/>
</dbReference>
<dbReference type="Pfam" id="PF00005">
    <property type="entry name" value="ABC_tran"/>
    <property type="match status" value="1"/>
</dbReference>
<dbReference type="InterPro" id="IPR027417">
    <property type="entry name" value="P-loop_NTPase"/>
</dbReference>
<gene>
    <name evidence="6" type="ORF">EDD26_2614</name>
</gene>
<dbReference type="GO" id="GO:0098796">
    <property type="term" value="C:membrane protein complex"/>
    <property type="evidence" value="ECO:0007669"/>
    <property type="project" value="UniProtKB-ARBA"/>
</dbReference>
<dbReference type="InterPro" id="IPR003593">
    <property type="entry name" value="AAA+_ATPase"/>
</dbReference>
<dbReference type="EMBL" id="RKHJ01000001">
    <property type="protein sequence ID" value="ROR67206.1"/>
    <property type="molecule type" value="Genomic_DNA"/>
</dbReference>
<dbReference type="RefSeq" id="WP_245989917.1">
    <property type="nucleotide sequence ID" value="NZ_RKHJ01000001.1"/>
</dbReference>